<dbReference type="CDD" id="cd00755">
    <property type="entry name" value="YgdL_like"/>
    <property type="match status" value="1"/>
</dbReference>
<feature type="compositionally biased region" description="Low complexity" evidence="1">
    <location>
        <begin position="7"/>
        <end position="22"/>
    </location>
</feature>
<dbReference type="GO" id="GO:0061504">
    <property type="term" value="P:cyclic threonylcarbamoyladenosine biosynthetic process"/>
    <property type="evidence" value="ECO:0007669"/>
    <property type="project" value="TreeGrafter"/>
</dbReference>
<dbReference type="Gene3D" id="3.40.50.720">
    <property type="entry name" value="NAD(P)-binding Rossmann-like Domain"/>
    <property type="match status" value="1"/>
</dbReference>
<dbReference type="RefSeq" id="XP_002949732.1">
    <property type="nucleotide sequence ID" value="XM_002949686.1"/>
</dbReference>
<dbReference type="EMBL" id="GL378336">
    <property type="protein sequence ID" value="EFJ49284.1"/>
    <property type="molecule type" value="Genomic_DNA"/>
</dbReference>
<feature type="region of interest" description="Disordered" evidence="1">
    <location>
        <begin position="1"/>
        <end position="26"/>
    </location>
</feature>
<accession>D8TTD1</accession>
<dbReference type="eggNOG" id="KOG2018">
    <property type="taxonomic scope" value="Eukaryota"/>
</dbReference>
<feature type="compositionally biased region" description="Gly residues" evidence="1">
    <location>
        <begin position="382"/>
        <end position="396"/>
    </location>
</feature>
<proteinExistence type="predicted"/>
<evidence type="ECO:0000259" key="2">
    <source>
        <dbReference type="Pfam" id="PF00899"/>
    </source>
</evidence>
<feature type="compositionally biased region" description="Low complexity" evidence="1">
    <location>
        <begin position="339"/>
        <end position="350"/>
    </location>
</feature>
<dbReference type="Proteomes" id="UP000001058">
    <property type="component" value="Unassembled WGS sequence"/>
</dbReference>
<dbReference type="InterPro" id="IPR000594">
    <property type="entry name" value="ThiF_NAD_FAD-bd"/>
</dbReference>
<dbReference type="InParanoid" id="D8TTD1"/>
<dbReference type="STRING" id="3068.D8TTD1"/>
<feature type="compositionally biased region" description="Polar residues" evidence="1">
    <location>
        <begin position="324"/>
        <end position="338"/>
    </location>
</feature>
<dbReference type="SUPFAM" id="SSF69572">
    <property type="entry name" value="Activating enzymes of the ubiquitin-like proteins"/>
    <property type="match status" value="1"/>
</dbReference>
<dbReference type="InterPro" id="IPR035985">
    <property type="entry name" value="Ubiquitin-activating_enz"/>
</dbReference>
<name>D8TTD1_VOLCA</name>
<dbReference type="InterPro" id="IPR045886">
    <property type="entry name" value="ThiF/MoeB/HesA"/>
</dbReference>
<dbReference type="OrthoDB" id="10265862at2759"/>
<dbReference type="PANTHER" id="PTHR43267:SF1">
    <property type="entry name" value="TRNA THREONYLCARBAMOYLADENOSINE DEHYDRATASE"/>
    <property type="match status" value="1"/>
</dbReference>
<feature type="compositionally biased region" description="Pro residues" evidence="1">
    <location>
        <begin position="351"/>
        <end position="368"/>
    </location>
</feature>
<evidence type="ECO:0000313" key="4">
    <source>
        <dbReference type="Proteomes" id="UP000001058"/>
    </source>
</evidence>
<feature type="domain" description="THIF-type NAD/FAD binding fold" evidence="2">
    <location>
        <begin position="33"/>
        <end position="266"/>
    </location>
</feature>
<dbReference type="Pfam" id="PF00899">
    <property type="entry name" value="ThiF"/>
    <property type="match status" value="1"/>
</dbReference>
<evidence type="ECO:0000313" key="3">
    <source>
        <dbReference type="EMBL" id="EFJ49284.1"/>
    </source>
</evidence>
<evidence type="ECO:0000256" key="1">
    <source>
        <dbReference type="SAM" id="MobiDB-lite"/>
    </source>
</evidence>
<feature type="region of interest" description="Disordered" evidence="1">
    <location>
        <begin position="296"/>
        <end position="415"/>
    </location>
</feature>
<organism evidence="4">
    <name type="scientific">Volvox carteri f. nagariensis</name>
    <dbReference type="NCBI Taxonomy" id="3068"/>
    <lineage>
        <taxon>Eukaryota</taxon>
        <taxon>Viridiplantae</taxon>
        <taxon>Chlorophyta</taxon>
        <taxon>core chlorophytes</taxon>
        <taxon>Chlorophyceae</taxon>
        <taxon>CS clade</taxon>
        <taxon>Chlamydomonadales</taxon>
        <taxon>Volvocaceae</taxon>
        <taxon>Volvox</taxon>
    </lineage>
</organism>
<sequence>MDDKDTPSASASASFPTSSPSELEPPEWLQRTTLLLGRSGVAALHDTRVLLVGLGGVGSYVAEFLVRAGVGSLAIVDGDVVDVTNKNRQLPALDSTIGLPKSQVMSQRLLDINPHLNLVVRQEFLTPDTAGDVFLDEVAEELDRGAPPKLALLAAATRRGGVRVVSSMGAGGRMDPLAVRIVDISETYGDPFAAACRRGLRRQYGIHNGVTVVFSTEPCRSTSMALASAARYKRSYYGTISFIPALFGLTIAAHIVNAVTDGPMVAAAEEQRKNVRRMREAATGGKGTAAAAAAAVGGGGGGGGGPTRARGRLSSSRTVAGLSTPRNGATKDANQQQEPHLLPLNLSLQSPHPPPPQQQQQQPPPPPSLSAMNESEPPQCGTGCGSGSPAGWGGLQGRPLAEAVQRGSGFEGADI</sequence>
<dbReference type="GO" id="GO:0008641">
    <property type="term" value="F:ubiquitin-like modifier activating enzyme activity"/>
    <property type="evidence" value="ECO:0007669"/>
    <property type="project" value="InterPro"/>
</dbReference>
<keyword evidence="4" id="KW-1185">Reference proteome</keyword>
<reference evidence="3 4" key="1">
    <citation type="journal article" date="2010" name="Science">
        <title>Genomic analysis of organismal complexity in the multicellular green alga Volvox carteri.</title>
        <authorList>
            <person name="Prochnik S.E."/>
            <person name="Umen J."/>
            <person name="Nedelcu A.M."/>
            <person name="Hallmann A."/>
            <person name="Miller S.M."/>
            <person name="Nishii I."/>
            <person name="Ferris P."/>
            <person name="Kuo A."/>
            <person name="Mitros T."/>
            <person name="Fritz-Laylin L.K."/>
            <person name="Hellsten U."/>
            <person name="Chapman J."/>
            <person name="Simakov O."/>
            <person name="Rensing S.A."/>
            <person name="Terry A."/>
            <person name="Pangilinan J."/>
            <person name="Kapitonov V."/>
            <person name="Jurka J."/>
            <person name="Salamov A."/>
            <person name="Shapiro H."/>
            <person name="Schmutz J."/>
            <person name="Grimwood J."/>
            <person name="Lindquist E."/>
            <person name="Lucas S."/>
            <person name="Grigoriev I.V."/>
            <person name="Schmitt R."/>
            <person name="Kirk D."/>
            <person name="Rokhsar D.S."/>
        </authorList>
    </citation>
    <scope>NUCLEOTIDE SEQUENCE [LARGE SCALE GENOMIC DNA]</scope>
    <source>
        <strain evidence="4">f. Nagariensis / Eve</strain>
    </source>
</reference>
<feature type="compositionally biased region" description="Gly residues" evidence="1">
    <location>
        <begin position="296"/>
        <end position="306"/>
    </location>
</feature>
<protein>
    <recommendedName>
        <fullName evidence="2">THIF-type NAD/FAD binding fold domain-containing protein</fullName>
    </recommendedName>
</protein>
<gene>
    <name evidence="3" type="ORF">VOLCADRAFT_90052</name>
</gene>
<dbReference type="GO" id="GO:0061503">
    <property type="term" value="F:tRNA threonylcarbamoyladenosine dehydratase"/>
    <property type="evidence" value="ECO:0007669"/>
    <property type="project" value="TreeGrafter"/>
</dbReference>
<dbReference type="AlphaFoldDB" id="D8TTD1"/>
<dbReference type="PANTHER" id="PTHR43267">
    <property type="entry name" value="TRNA THREONYLCARBAMOYLADENOSINE DEHYDRATASE"/>
    <property type="match status" value="1"/>
</dbReference>
<dbReference type="KEGG" id="vcn:VOLCADRAFT_90052"/>
<dbReference type="GeneID" id="9618903"/>